<sequence>NLGRIFIKISTEMPLGCCNKKFLGAQCLRLLVIFLAEILGTSILVFLGCMSLLVWNENVGINHWVPTVVFAFAVATIVQMIGHISSAHVNPSVTLCFYILGHINLIQVAVYFFAEIIGGLLGFGLLKLITPTEIYDLSMNYTGGKVCINYPHASVTNMEAFGAEFLATSILILVVCSVNDPRNKDKLDSAALKFGTTILLLVLAEGPYTGTSINPARSFAPAVWIGYWDKHWIFWVAPMSAGLLASIFYVKVFGLKQTPSVNYPEIFEPTVVDPKSLRRINQRRTAEESNLKRTADESL</sequence>
<protein>
    <recommendedName>
        <fullName evidence="8">Aquaporin</fullName>
    </recommendedName>
</protein>
<evidence type="ECO:0000256" key="6">
    <source>
        <dbReference type="SAM" id="Phobius"/>
    </source>
</evidence>
<feature type="transmembrane region" description="Helical" evidence="6">
    <location>
        <begin position="30"/>
        <end position="55"/>
    </location>
</feature>
<dbReference type="InterPro" id="IPR034294">
    <property type="entry name" value="Aquaporin_transptr"/>
</dbReference>
<feature type="transmembrane region" description="Helical" evidence="6">
    <location>
        <begin position="160"/>
        <end position="178"/>
    </location>
</feature>
<gene>
    <name evidence="7" type="ORF">g.11450</name>
</gene>
<dbReference type="InterPro" id="IPR000425">
    <property type="entry name" value="MIP"/>
</dbReference>
<evidence type="ECO:0000256" key="1">
    <source>
        <dbReference type="ARBA" id="ARBA00004141"/>
    </source>
</evidence>
<keyword evidence="4 6" id="KW-0472">Membrane</keyword>
<feature type="transmembrane region" description="Helical" evidence="6">
    <location>
        <begin position="61"/>
        <end position="81"/>
    </location>
</feature>
<dbReference type="AlphaFoldDB" id="A0A1B6C501"/>
<evidence type="ECO:0000313" key="7">
    <source>
        <dbReference type="EMBL" id="JAS08586.1"/>
    </source>
</evidence>
<dbReference type="PANTHER" id="PTHR19139">
    <property type="entry name" value="AQUAPORIN TRANSPORTER"/>
    <property type="match status" value="1"/>
</dbReference>
<dbReference type="InterPro" id="IPR023271">
    <property type="entry name" value="Aquaporin-like"/>
</dbReference>
<comment type="subcellular location">
    <subcellularLocation>
        <location evidence="1">Membrane</location>
        <topology evidence="1">Multi-pass membrane protein</topology>
    </subcellularLocation>
</comment>
<keyword evidence="3 6" id="KW-1133">Transmembrane helix</keyword>
<keyword evidence="2 5" id="KW-0812">Transmembrane</keyword>
<dbReference type="GO" id="GO:0005886">
    <property type="term" value="C:plasma membrane"/>
    <property type="evidence" value="ECO:0007669"/>
    <property type="project" value="TreeGrafter"/>
</dbReference>
<organism evidence="7">
    <name type="scientific">Clastoptera arizonana</name>
    <name type="common">Arizona spittle bug</name>
    <dbReference type="NCBI Taxonomy" id="38151"/>
    <lineage>
        <taxon>Eukaryota</taxon>
        <taxon>Metazoa</taxon>
        <taxon>Ecdysozoa</taxon>
        <taxon>Arthropoda</taxon>
        <taxon>Hexapoda</taxon>
        <taxon>Insecta</taxon>
        <taxon>Pterygota</taxon>
        <taxon>Neoptera</taxon>
        <taxon>Paraneoptera</taxon>
        <taxon>Hemiptera</taxon>
        <taxon>Auchenorrhyncha</taxon>
        <taxon>Cercopoidea</taxon>
        <taxon>Clastopteridae</taxon>
        <taxon>Clastoptera</taxon>
    </lineage>
</organism>
<dbReference type="GO" id="GO:0015267">
    <property type="term" value="F:channel activity"/>
    <property type="evidence" value="ECO:0007669"/>
    <property type="project" value="InterPro"/>
</dbReference>
<feature type="transmembrane region" description="Helical" evidence="6">
    <location>
        <begin position="190"/>
        <end position="208"/>
    </location>
</feature>
<reference evidence="7" key="1">
    <citation type="submission" date="2015-12" db="EMBL/GenBank/DDBJ databases">
        <title>De novo transcriptome assembly of four potential Pierce s Disease insect vectors from Arizona vineyards.</title>
        <authorList>
            <person name="Tassone E.E."/>
        </authorList>
    </citation>
    <scope>NUCLEOTIDE SEQUENCE</scope>
</reference>
<dbReference type="Gene3D" id="1.20.1080.10">
    <property type="entry name" value="Glycerol uptake facilitator protein"/>
    <property type="match status" value="1"/>
</dbReference>
<name>A0A1B6C501_9HEMI</name>
<evidence type="ECO:0000256" key="3">
    <source>
        <dbReference type="ARBA" id="ARBA00022989"/>
    </source>
</evidence>
<keyword evidence="5" id="KW-0813">Transport</keyword>
<dbReference type="EMBL" id="GEDC01028712">
    <property type="protein sequence ID" value="JAS08586.1"/>
    <property type="molecule type" value="Transcribed_RNA"/>
</dbReference>
<comment type="similarity">
    <text evidence="5">Belongs to the MIP/aquaporin (TC 1.A.8) family.</text>
</comment>
<dbReference type="Pfam" id="PF00230">
    <property type="entry name" value="MIP"/>
    <property type="match status" value="1"/>
</dbReference>
<proteinExistence type="inferred from homology"/>
<evidence type="ECO:0008006" key="8">
    <source>
        <dbReference type="Google" id="ProtNLM"/>
    </source>
</evidence>
<accession>A0A1B6C501</accession>
<dbReference type="PANTHER" id="PTHR19139:SF270">
    <property type="entry name" value="ENTOMOGLYCEROPORIN 1-RELATED"/>
    <property type="match status" value="1"/>
</dbReference>
<evidence type="ECO:0000256" key="4">
    <source>
        <dbReference type="ARBA" id="ARBA00023136"/>
    </source>
</evidence>
<evidence type="ECO:0000256" key="2">
    <source>
        <dbReference type="ARBA" id="ARBA00022692"/>
    </source>
</evidence>
<evidence type="ECO:0000256" key="5">
    <source>
        <dbReference type="RuleBase" id="RU000477"/>
    </source>
</evidence>
<dbReference type="SUPFAM" id="SSF81338">
    <property type="entry name" value="Aquaporin-like"/>
    <property type="match status" value="1"/>
</dbReference>
<feature type="non-terminal residue" evidence="7">
    <location>
        <position position="1"/>
    </location>
</feature>
<feature type="transmembrane region" description="Helical" evidence="6">
    <location>
        <begin position="232"/>
        <end position="250"/>
    </location>
</feature>
<dbReference type="PRINTS" id="PR00783">
    <property type="entry name" value="MINTRINSICP"/>
</dbReference>